<dbReference type="EMBL" id="CP020919">
    <property type="protein sequence ID" value="AWG26589.1"/>
    <property type="molecule type" value="Genomic_DNA"/>
</dbReference>
<accession>A0A2S1LS87</accession>
<evidence type="ECO:0000313" key="3">
    <source>
        <dbReference type="EMBL" id="AWG26589.1"/>
    </source>
</evidence>
<feature type="transmembrane region" description="Helical" evidence="2">
    <location>
        <begin position="12"/>
        <end position="36"/>
    </location>
</feature>
<dbReference type="RefSeq" id="WP_108738102.1">
    <property type="nucleotide sequence ID" value="NZ_CP020919.1"/>
</dbReference>
<sequence>MENSEKPKKKIWRTIGIIVATLIISFGGLFLAVVLLEKKEIKERDDDFLLDMYKIFPINEYGVVPDNYRDCVHSVFSVNGYLESNEYFFSKIPDRAAKVITYGDFSNDGSTGDNRDMAFILEKNDFASSALFMISDDCLLLFHKSFESEMPTISSFKKGSKIFMDGLELVAAPADGILLYFNYGKEAIIYNPKTKKFEQYTQYSNQDLKDMKLRDAMETEGGDEYEEGETDSITVEE</sequence>
<evidence type="ECO:0000256" key="1">
    <source>
        <dbReference type="SAM" id="MobiDB-lite"/>
    </source>
</evidence>
<dbReference type="KEGG" id="fki:FK004_15830"/>
<dbReference type="Proteomes" id="UP000244677">
    <property type="component" value="Chromosome"/>
</dbReference>
<dbReference type="AlphaFoldDB" id="A0A2S1LS87"/>
<name>A0A2S1LS87_9FLAO</name>
<keyword evidence="2" id="KW-1133">Transmembrane helix</keyword>
<keyword evidence="2" id="KW-0812">Transmembrane</keyword>
<feature type="compositionally biased region" description="Acidic residues" evidence="1">
    <location>
        <begin position="218"/>
        <end position="237"/>
    </location>
</feature>
<proteinExistence type="predicted"/>
<organism evidence="3 4">
    <name type="scientific">Flavobacterium kingsejongi</name>
    <dbReference type="NCBI Taxonomy" id="1678728"/>
    <lineage>
        <taxon>Bacteria</taxon>
        <taxon>Pseudomonadati</taxon>
        <taxon>Bacteroidota</taxon>
        <taxon>Flavobacteriia</taxon>
        <taxon>Flavobacteriales</taxon>
        <taxon>Flavobacteriaceae</taxon>
        <taxon>Flavobacterium</taxon>
    </lineage>
</organism>
<evidence type="ECO:0000256" key="2">
    <source>
        <dbReference type="SAM" id="Phobius"/>
    </source>
</evidence>
<gene>
    <name evidence="3" type="ORF">FK004_15830</name>
</gene>
<reference evidence="3 4" key="1">
    <citation type="submission" date="2017-04" db="EMBL/GenBank/DDBJ databases">
        <title>Complete genome sequence of Flavobacterium kingsejong AJ004.</title>
        <authorList>
            <person name="Lee P.C."/>
        </authorList>
    </citation>
    <scope>NUCLEOTIDE SEQUENCE [LARGE SCALE GENOMIC DNA]</scope>
    <source>
        <strain evidence="3 4">AJ004</strain>
    </source>
</reference>
<keyword evidence="4" id="KW-1185">Reference proteome</keyword>
<dbReference type="OrthoDB" id="1366633at2"/>
<protein>
    <submittedName>
        <fullName evidence="3">Uncharacterized protein</fullName>
    </submittedName>
</protein>
<feature type="region of interest" description="Disordered" evidence="1">
    <location>
        <begin position="211"/>
        <end position="237"/>
    </location>
</feature>
<keyword evidence="2" id="KW-0472">Membrane</keyword>
<evidence type="ECO:0000313" key="4">
    <source>
        <dbReference type="Proteomes" id="UP000244677"/>
    </source>
</evidence>